<protein>
    <submittedName>
        <fullName evidence="3">Uncharacterized protein</fullName>
    </submittedName>
</protein>
<keyword evidence="2" id="KW-1133">Transmembrane helix</keyword>
<feature type="transmembrane region" description="Helical" evidence="2">
    <location>
        <begin position="111"/>
        <end position="132"/>
    </location>
</feature>
<dbReference type="Proteomes" id="UP000240739">
    <property type="component" value="Unassembled WGS sequence"/>
</dbReference>
<feature type="region of interest" description="Disordered" evidence="1">
    <location>
        <begin position="1"/>
        <end position="68"/>
    </location>
</feature>
<evidence type="ECO:0000256" key="2">
    <source>
        <dbReference type="SAM" id="Phobius"/>
    </source>
</evidence>
<gene>
    <name evidence="3" type="ORF">C7Y72_14370</name>
</gene>
<evidence type="ECO:0000313" key="3">
    <source>
        <dbReference type="EMBL" id="PTL56173.1"/>
    </source>
</evidence>
<sequence length="347" mass="37088">MSESPKHTDPRERPYDPAGTRPRHDPKDIVPRARDIDPDAEARGESLWSTRPDDTPAPDATPAHDRPDGAVLTAATSAAPHLDRPPLDPLAIQDAAPPAGTPRAAGARMQIVLGALVTIAVAALAAAVLITVSGGEDAPSGPRWSAWMPDGDAGERIQEIATRVGRQYRGSDGSQLVVVTGGPLEVAGLPLTVALREPVAQGGDVEIEEGKGVLYRLCGLGDRCAIAVGKPSRERHLLLRREALELALYSFHYTDVDQVVVFMPPPKGKDPDEALFFKRSDLEPQIKRPLAESLTPSTPSVASVTRSTDAPFVQDLTLETLFKFSLTQGNSDQRAFLVLDPLLAKTP</sequence>
<evidence type="ECO:0000313" key="4">
    <source>
        <dbReference type="Proteomes" id="UP000240739"/>
    </source>
</evidence>
<dbReference type="OrthoDB" id="5244662at2"/>
<dbReference type="RefSeq" id="WP_107569892.1">
    <property type="nucleotide sequence ID" value="NZ_PYYB01000002.1"/>
</dbReference>
<organism evidence="3 4">
    <name type="scientific">Paraconexibacter algicola</name>
    <dbReference type="NCBI Taxonomy" id="2133960"/>
    <lineage>
        <taxon>Bacteria</taxon>
        <taxon>Bacillati</taxon>
        <taxon>Actinomycetota</taxon>
        <taxon>Thermoleophilia</taxon>
        <taxon>Solirubrobacterales</taxon>
        <taxon>Paraconexibacteraceae</taxon>
        <taxon>Paraconexibacter</taxon>
    </lineage>
</organism>
<evidence type="ECO:0000256" key="1">
    <source>
        <dbReference type="SAM" id="MobiDB-lite"/>
    </source>
</evidence>
<keyword evidence="4" id="KW-1185">Reference proteome</keyword>
<feature type="compositionally biased region" description="Basic and acidic residues" evidence="1">
    <location>
        <begin position="1"/>
        <end position="15"/>
    </location>
</feature>
<comment type="caution">
    <text evidence="3">The sequence shown here is derived from an EMBL/GenBank/DDBJ whole genome shotgun (WGS) entry which is preliminary data.</text>
</comment>
<dbReference type="EMBL" id="PYYB01000002">
    <property type="protein sequence ID" value="PTL56173.1"/>
    <property type="molecule type" value="Genomic_DNA"/>
</dbReference>
<dbReference type="AlphaFoldDB" id="A0A2T4UEF8"/>
<keyword evidence="2" id="KW-0812">Transmembrane</keyword>
<keyword evidence="2" id="KW-0472">Membrane</keyword>
<feature type="compositionally biased region" description="Basic and acidic residues" evidence="1">
    <location>
        <begin position="22"/>
        <end position="44"/>
    </location>
</feature>
<name>A0A2T4UEF8_9ACTN</name>
<feature type="region of interest" description="Disordered" evidence="1">
    <location>
        <begin position="80"/>
        <end position="102"/>
    </location>
</feature>
<accession>A0A2T4UEF8</accession>
<proteinExistence type="predicted"/>
<reference evidence="3 4" key="1">
    <citation type="submission" date="2018-03" db="EMBL/GenBank/DDBJ databases">
        <title>Aquarubrobacter algicola gen. nov., sp. nov., a novel actinobacterium isolated from shallow eutrophic lake during the end of cyanobacterial harmful algal blooms.</title>
        <authorList>
            <person name="Chun S.J."/>
        </authorList>
    </citation>
    <scope>NUCLEOTIDE SEQUENCE [LARGE SCALE GENOMIC DNA]</scope>
    <source>
        <strain evidence="3 4">Seoho-28</strain>
    </source>
</reference>